<protein>
    <submittedName>
        <fullName evidence="4">Uncharacterized protein</fullName>
    </submittedName>
</protein>
<name>A0A8S9ZZQ4_9BILA</name>
<dbReference type="GO" id="GO:0005655">
    <property type="term" value="C:nucleolar ribonuclease P complex"/>
    <property type="evidence" value="ECO:0007669"/>
    <property type="project" value="TreeGrafter"/>
</dbReference>
<dbReference type="GO" id="GO:0003723">
    <property type="term" value="F:RNA binding"/>
    <property type="evidence" value="ECO:0007669"/>
    <property type="project" value="TreeGrafter"/>
</dbReference>
<comment type="similarity">
    <text evidence="2">Belongs to the eukaryotic/archaeal RNase P protein component 3 family.</text>
</comment>
<dbReference type="Pfam" id="PF01876">
    <property type="entry name" value="RNase_P_p30"/>
    <property type="match status" value="1"/>
</dbReference>
<comment type="caution">
    <text evidence="4">The sequence shown here is derived from an EMBL/GenBank/DDBJ whole genome shotgun (WGS) entry which is preliminary data.</text>
</comment>
<sequence>MKKVIFADLNIKHRGDSEQTLSNVRRAVRMGYDAVVINIDIGNYSEANIQNDGQPSKKKKKNQHKINEIENQIIIPNPFLIDESKLDLSTFLQIGKRFRQFRKGDFVDLITLDGIDEDVGNISWLFKQKIIQSCINVGIYFEITYSRALQSSERRRQLFSYARKLMEITRGGNGIVLSSGADELITLRAPYDVGNLSTLFGLSPESGRKLISENTQDILLRAQTRKTIKGAIHATNISTKTSGELFNQLSKIEEFKAEMTEFK</sequence>
<dbReference type="PANTHER" id="PTHR13031:SF0">
    <property type="entry name" value="RIBONUCLEASE P PROTEIN SUBUNIT P30"/>
    <property type="match status" value="1"/>
</dbReference>
<dbReference type="Gene3D" id="3.20.20.140">
    <property type="entry name" value="Metal-dependent hydrolases"/>
    <property type="match status" value="1"/>
</dbReference>
<proteinExistence type="inferred from homology"/>
<reference evidence="4" key="1">
    <citation type="journal article" date="2020" name="Ecol. Evol.">
        <title>Genome structure and content of the rice root-knot nematode (Meloidogyne graminicola).</title>
        <authorList>
            <person name="Phan N.T."/>
            <person name="Danchin E.G.J."/>
            <person name="Klopp C."/>
            <person name="Perfus-Barbeoch L."/>
            <person name="Kozlowski D.K."/>
            <person name="Koutsovoulos G.D."/>
            <person name="Lopez-Roques C."/>
            <person name="Bouchez O."/>
            <person name="Zahm M."/>
            <person name="Besnard G."/>
            <person name="Bellafiore S."/>
        </authorList>
    </citation>
    <scope>NUCLEOTIDE SEQUENCE</scope>
    <source>
        <strain evidence="4">VN-18</strain>
    </source>
</reference>
<dbReference type="InterPro" id="IPR016195">
    <property type="entry name" value="Pol/histidinol_Pase-like"/>
</dbReference>
<dbReference type="AlphaFoldDB" id="A0A8S9ZZQ4"/>
<accession>A0A8S9ZZQ4</accession>
<dbReference type="GO" id="GO:0008033">
    <property type="term" value="P:tRNA processing"/>
    <property type="evidence" value="ECO:0007669"/>
    <property type="project" value="UniProtKB-KW"/>
</dbReference>
<dbReference type="EMBL" id="JABEBT010000011">
    <property type="protein sequence ID" value="KAF7638599.1"/>
    <property type="molecule type" value="Genomic_DNA"/>
</dbReference>
<keyword evidence="5" id="KW-1185">Reference proteome</keyword>
<dbReference type="Proteomes" id="UP000605970">
    <property type="component" value="Unassembled WGS sequence"/>
</dbReference>
<keyword evidence="3" id="KW-0819">tRNA processing</keyword>
<evidence type="ECO:0000256" key="1">
    <source>
        <dbReference type="ARBA" id="ARBA00004123"/>
    </source>
</evidence>
<gene>
    <name evidence="4" type="ORF">Mgra_00001977</name>
</gene>
<evidence type="ECO:0000256" key="2">
    <source>
        <dbReference type="ARBA" id="ARBA00007331"/>
    </source>
</evidence>
<evidence type="ECO:0000313" key="4">
    <source>
        <dbReference type="EMBL" id="KAF7638599.1"/>
    </source>
</evidence>
<evidence type="ECO:0000313" key="5">
    <source>
        <dbReference type="Proteomes" id="UP000605970"/>
    </source>
</evidence>
<dbReference type="PANTHER" id="PTHR13031">
    <property type="entry name" value="RIBONUCLEASE P SUBUNIT P30"/>
    <property type="match status" value="1"/>
</dbReference>
<organism evidence="4 5">
    <name type="scientific">Meloidogyne graminicola</name>
    <dbReference type="NCBI Taxonomy" id="189291"/>
    <lineage>
        <taxon>Eukaryota</taxon>
        <taxon>Metazoa</taxon>
        <taxon>Ecdysozoa</taxon>
        <taxon>Nematoda</taxon>
        <taxon>Chromadorea</taxon>
        <taxon>Rhabditida</taxon>
        <taxon>Tylenchina</taxon>
        <taxon>Tylenchomorpha</taxon>
        <taxon>Tylenchoidea</taxon>
        <taxon>Meloidogynidae</taxon>
        <taxon>Meloidogyninae</taxon>
        <taxon>Meloidogyne</taxon>
    </lineage>
</organism>
<dbReference type="InterPro" id="IPR002738">
    <property type="entry name" value="RNase_P_p30"/>
</dbReference>
<comment type="subcellular location">
    <subcellularLocation>
        <location evidence="1">Nucleus</location>
    </subcellularLocation>
</comment>
<evidence type="ECO:0000256" key="3">
    <source>
        <dbReference type="ARBA" id="ARBA00022694"/>
    </source>
</evidence>
<dbReference type="SUPFAM" id="SSF89550">
    <property type="entry name" value="PHP domain-like"/>
    <property type="match status" value="1"/>
</dbReference>